<dbReference type="GO" id="GO:0005886">
    <property type="term" value="C:plasma membrane"/>
    <property type="evidence" value="ECO:0007669"/>
    <property type="project" value="UniProtKB-SubCell"/>
</dbReference>
<dbReference type="SUPFAM" id="SSF158472">
    <property type="entry name" value="HAMP domain-like"/>
    <property type="match status" value="1"/>
</dbReference>
<dbReference type="AlphaFoldDB" id="A0A6C0FQL9"/>
<keyword evidence="4" id="KW-1003">Cell membrane</keyword>
<dbReference type="CDD" id="cd06225">
    <property type="entry name" value="HAMP"/>
    <property type="match status" value="1"/>
</dbReference>
<dbReference type="Pfam" id="PF00672">
    <property type="entry name" value="HAMP"/>
    <property type="match status" value="1"/>
</dbReference>
<evidence type="ECO:0000313" key="16">
    <source>
        <dbReference type="Proteomes" id="UP000476064"/>
    </source>
</evidence>
<evidence type="ECO:0000256" key="12">
    <source>
        <dbReference type="SAM" id="Phobius"/>
    </source>
</evidence>
<dbReference type="Pfam" id="PF06580">
    <property type="entry name" value="His_kinase"/>
    <property type="match status" value="1"/>
</dbReference>
<evidence type="ECO:0000256" key="7">
    <source>
        <dbReference type="ARBA" id="ARBA00022741"/>
    </source>
</evidence>
<dbReference type="InterPro" id="IPR050640">
    <property type="entry name" value="Bact_2-comp_sensor_kinase"/>
</dbReference>
<evidence type="ECO:0000256" key="5">
    <source>
        <dbReference type="ARBA" id="ARBA00022553"/>
    </source>
</evidence>
<evidence type="ECO:0000256" key="3">
    <source>
        <dbReference type="ARBA" id="ARBA00012438"/>
    </source>
</evidence>
<dbReference type="Gene3D" id="6.10.340.10">
    <property type="match status" value="1"/>
</dbReference>
<keyword evidence="7" id="KW-0547">Nucleotide-binding</keyword>
<feature type="transmembrane region" description="Helical" evidence="12">
    <location>
        <begin position="627"/>
        <end position="650"/>
    </location>
</feature>
<dbReference type="PANTHER" id="PTHR34220:SF7">
    <property type="entry name" value="SENSOR HISTIDINE KINASE YPDA"/>
    <property type="match status" value="1"/>
</dbReference>
<evidence type="ECO:0000313" key="15">
    <source>
        <dbReference type="EMBL" id="QHT59428.1"/>
    </source>
</evidence>
<proteinExistence type="predicted"/>
<keyword evidence="10" id="KW-0902">Two-component regulatory system</keyword>
<name>A0A6C0FQL9_9BACL</name>
<dbReference type="EMBL" id="CP048209">
    <property type="protein sequence ID" value="QHT59428.1"/>
    <property type="molecule type" value="Genomic_DNA"/>
</dbReference>
<evidence type="ECO:0000259" key="13">
    <source>
        <dbReference type="PROSITE" id="PS50109"/>
    </source>
</evidence>
<protein>
    <recommendedName>
        <fullName evidence="3">histidine kinase</fullName>
        <ecNumber evidence="3">2.7.13.3</ecNumber>
    </recommendedName>
</protein>
<dbReference type="PANTHER" id="PTHR34220">
    <property type="entry name" value="SENSOR HISTIDINE KINASE YPDA"/>
    <property type="match status" value="1"/>
</dbReference>
<dbReference type="InterPro" id="IPR003660">
    <property type="entry name" value="HAMP_dom"/>
</dbReference>
<comment type="catalytic activity">
    <reaction evidence="1">
        <text>ATP + protein L-histidine = ADP + protein N-phospho-L-histidine.</text>
        <dbReference type="EC" id="2.7.13.3"/>
    </reaction>
</comment>
<gene>
    <name evidence="15" type="ORF">GXP70_05210</name>
</gene>
<dbReference type="Gene3D" id="3.30.565.10">
    <property type="entry name" value="Histidine kinase-like ATPase, C-terminal domain"/>
    <property type="match status" value="1"/>
</dbReference>
<evidence type="ECO:0000256" key="9">
    <source>
        <dbReference type="ARBA" id="ARBA00022840"/>
    </source>
</evidence>
<keyword evidence="16" id="KW-1185">Reference proteome</keyword>
<accession>A0A6C0FQL9</accession>
<feature type="domain" description="Histidine kinase" evidence="13">
    <location>
        <begin position="823"/>
        <end position="935"/>
    </location>
</feature>
<sequence length="936" mass="105359">MKPTHRRRIVISAVMLTICAQLVFLWTGIRNAQSIGGDIERQTQSKLLSAAEYNVSSFFNHAYSMLRYVQNSDLIEYASSFLALRHEADYRQKRGEVDFKLNQIDFDENLIDSLYVIGQYDTQKNLVKHAGRLDLSDDVVPTIYDMSETGLLYPLEYNQHLPTYYAPGSLTSQVKTGKEEQIAHSKSFAGILEGHVVLSGGVQDSGQHNSTLVLIVLKKGFLADLVSGGAASPNAFELSDQNGTVLDRSGPEFRPGMTRLSHNINMFGFTLTMDSAMDANIRVAEHALYAKYAVFFSLIVLATLAITVVYSYYILLPFRKMSSFMRKQLLKFPLRRLSRDWTGERWFPSFSLRTHLFILFLLSVCIPAVSSGFGYYRLINQYTVEQQRPYALQLSDQVNRNLRLQMALYDDLLNKLSLNPTFNHLFFSDGFASSEMPDVSILQYPGIGDVSYFVLYNPTGVRRYASQMTNDTAILDGETQRTLDSQGGIVWSANVTDVFNQPTAALAKPFYAYDENTSAPQPIGYIQVILNASALQSMHIDSTVSIVTLDKRGDIYFHNDPSIPMLDSIKAISARLSATPNREQYVKTNGIHGIAISNPVEGSRLDSVLILSIDSILAGNREMFDNYLIVMAAALVVALFTSVFLTHWLVRPLERLKAVMEQAETGRQTAAVSYAKEDEIGELVGSFNSMMDQINQLMDTNIRFAEENGRNELKQRELLALKTQAELNMLQQQINPHFLYNTLQSIGMNAQRTGDEEVGFMIYALADLFRYSISHKGSTALLDDEIRHTQSYVAIQDFRFKGKFEVEWHVADEARSCRVITFILQPLVENAISHGFLESARKGRIRIAAALKDGMLALTVEDNGLGIERERLERMRREWEEGVSYRPDAAGKQGGVGLSNVYFRLHLAYKGKARMAIVSEPFEGTRITIEIPRFGM</sequence>
<keyword evidence="5" id="KW-0597">Phosphoprotein</keyword>
<feature type="transmembrane region" description="Helical" evidence="12">
    <location>
        <begin position="292"/>
        <end position="316"/>
    </location>
</feature>
<dbReference type="EC" id="2.7.13.3" evidence="3"/>
<evidence type="ECO:0000256" key="6">
    <source>
        <dbReference type="ARBA" id="ARBA00022679"/>
    </source>
</evidence>
<dbReference type="PROSITE" id="PS50885">
    <property type="entry name" value="HAMP"/>
    <property type="match status" value="1"/>
</dbReference>
<keyword evidence="11 12" id="KW-0472">Membrane</keyword>
<dbReference type="InterPro" id="IPR003594">
    <property type="entry name" value="HATPase_dom"/>
</dbReference>
<feature type="transmembrane region" description="Helical" evidence="12">
    <location>
        <begin position="356"/>
        <end position="376"/>
    </location>
</feature>
<keyword evidence="12" id="KW-0812">Transmembrane</keyword>
<keyword evidence="12" id="KW-1133">Transmembrane helix</keyword>
<dbReference type="SMART" id="SM00304">
    <property type="entry name" value="HAMP"/>
    <property type="match status" value="1"/>
</dbReference>
<keyword evidence="6" id="KW-0808">Transferase</keyword>
<dbReference type="SUPFAM" id="SSF55874">
    <property type="entry name" value="ATPase domain of HSP90 chaperone/DNA topoisomerase II/histidine kinase"/>
    <property type="match status" value="1"/>
</dbReference>
<dbReference type="KEGG" id="plyc:GXP70_05210"/>
<comment type="subcellular location">
    <subcellularLocation>
        <location evidence="2">Cell membrane</location>
        <topology evidence="2">Multi-pass membrane protein</topology>
    </subcellularLocation>
</comment>
<reference evidence="15 16" key="1">
    <citation type="submission" date="2020-01" db="EMBL/GenBank/DDBJ databases">
        <title>Paenibacillus sp. nov., isolated from tomato rhizosphere.</title>
        <authorList>
            <person name="Weon H.-Y."/>
            <person name="Lee S.A."/>
        </authorList>
    </citation>
    <scope>NUCLEOTIDE SEQUENCE [LARGE SCALE GENOMIC DNA]</scope>
    <source>
        <strain evidence="15 16">12200R-189</strain>
    </source>
</reference>
<organism evidence="15 16">
    <name type="scientific">Paenibacillus lycopersici</name>
    <dbReference type="NCBI Taxonomy" id="2704462"/>
    <lineage>
        <taxon>Bacteria</taxon>
        <taxon>Bacillati</taxon>
        <taxon>Bacillota</taxon>
        <taxon>Bacilli</taxon>
        <taxon>Bacillales</taxon>
        <taxon>Paenibacillaceae</taxon>
        <taxon>Paenibacillus</taxon>
    </lineage>
</organism>
<dbReference type="InterPro" id="IPR036890">
    <property type="entry name" value="HATPase_C_sf"/>
</dbReference>
<dbReference type="InterPro" id="IPR005467">
    <property type="entry name" value="His_kinase_dom"/>
</dbReference>
<evidence type="ECO:0000256" key="8">
    <source>
        <dbReference type="ARBA" id="ARBA00022777"/>
    </source>
</evidence>
<evidence type="ECO:0000259" key="14">
    <source>
        <dbReference type="PROSITE" id="PS50885"/>
    </source>
</evidence>
<evidence type="ECO:0000256" key="4">
    <source>
        <dbReference type="ARBA" id="ARBA00022475"/>
    </source>
</evidence>
<evidence type="ECO:0000256" key="11">
    <source>
        <dbReference type="ARBA" id="ARBA00023136"/>
    </source>
</evidence>
<keyword evidence="8 15" id="KW-0418">Kinase</keyword>
<feature type="domain" description="HAMP" evidence="14">
    <location>
        <begin position="647"/>
        <end position="699"/>
    </location>
</feature>
<dbReference type="GO" id="GO:0000155">
    <property type="term" value="F:phosphorelay sensor kinase activity"/>
    <property type="evidence" value="ECO:0007669"/>
    <property type="project" value="InterPro"/>
</dbReference>
<evidence type="ECO:0000256" key="2">
    <source>
        <dbReference type="ARBA" id="ARBA00004651"/>
    </source>
</evidence>
<dbReference type="Proteomes" id="UP000476064">
    <property type="component" value="Chromosome"/>
</dbReference>
<keyword evidence="9" id="KW-0067">ATP-binding</keyword>
<evidence type="ECO:0000256" key="10">
    <source>
        <dbReference type="ARBA" id="ARBA00023012"/>
    </source>
</evidence>
<dbReference type="InterPro" id="IPR010559">
    <property type="entry name" value="Sig_transdc_His_kin_internal"/>
</dbReference>
<dbReference type="PROSITE" id="PS50109">
    <property type="entry name" value="HIS_KIN"/>
    <property type="match status" value="1"/>
</dbReference>
<dbReference type="GO" id="GO:0005524">
    <property type="term" value="F:ATP binding"/>
    <property type="evidence" value="ECO:0007669"/>
    <property type="project" value="UniProtKB-KW"/>
</dbReference>
<evidence type="ECO:0000256" key="1">
    <source>
        <dbReference type="ARBA" id="ARBA00000085"/>
    </source>
</evidence>
<dbReference type="Pfam" id="PF02518">
    <property type="entry name" value="HATPase_c"/>
    <property type="match status" value="1"/>
</dbReference>
<dbReference type="RefSeq" id="WP_162355494.1">
    <property type="nucleotide sequence ID" value="NZ_CP048209.1"/>
</dbReference>